<evidence type="ECO:0000259" key="7">
    <source>
        <dbReference type="Pfam" id="PF00296"/>
    </source>
</evidence>
<evidence type="ECO:0000256" key="5">
    <source>
        <dbReference type="ARBA" id="ARBA00033748"/>
    </source>
</evidence>
<dbReference type="InterPro" id="IPR011251">
    <property type="entry name" value="Luciferase-like_dom"/>
</dbReference>
<gene>
    <name evidence="8" type="ORF">ACFPIJ_10175</name>
</gene>
<evidence type="ECO:0000313" key="9">
    <source>
        <dbReference type="Proteomes" id="UP001595912"/>
    </source>
</evidence>
<dbReference type="EC" id="1.-.-.-" evidence="8"/>
<feature type="domain" description="Luciferase-like" evidence="7">
    <location>
        <begin position="21"/>
        <end position="385"/>
    </location>
</feature>
<evidence type="ECO:0000313" key="8">
    <source>
        <dbReference type="EMBL" id="MFC4998199.1"/>
    </source>
</evidence>
<keyword evidence="9" id="KW-1185">Reference proteome</keyword>
<organism evidence="8 9">
    <name type="scientific">Dactylosporangium cerinum</name>
    <dbReference type="NCBI Taxonomy" id="1434730"/>
    <lineage>
        <taxon>Bacteria</taxon>
        <taxon>Bacillati</taxon>
        <taxon>Actinomycetota</taxon>
        <taxon>Actinomycetes</taxon>
        <taxon>Micromonosporales</taxon>
        <taxon>Micromonosporaceae</taxon>
        <taxon>Dactylosporangium</taxon>
    </lineage>
</organism>
<evidence type="ECO:0000256" key="6">
    <source>
        <dbReference type="SAM" id="MobiDB-lite"/>
    </source>
</evidence>
<evidence type="ECO:0000256" key="2">
    <source>
        <dbReference type="ARBA" id="ARBA00022643"/>
    </source>
</evidence>
<dbReference type="InterPro" id="IPR036661">
    <property type="entry name" value="Luciferase-like_sf"/>
</dbReference>
<sequence>MPRPDHLQFGALVHGSGGHIAGWRHPRANPDGELDIDFHVRLARTLEDAGFAALFVADVVAIWGHQLDSLHRTTRADYLEPITLLAALSQRTSRIGLVATATTSYNEPYHLARKFASLDHISGGRTGWNVVTSVVPLEAQNFGRAEHFSHEERYERAAEFVDVVKGLWDSYAEDALLRDKAAGRYFRRDGRRAIDHHGKHFDVAGPLNLARPPQGHPVLFQAGASATGRAFAARYGEVIFTSPVSTEAAVTYRRQLDAAVTAAGRDPGDVRVWPLLTPIVADTDAEAAAILADLGSLIHDDVLRRLVQDNFGDEDFSDLDLDEPLPDFGEDTNRSQSRRAGLLALARGERLTLRQLALRFSARADTAGSAATVADRIAEVWATGAVDGFNVSFPYLPEQADRFTAEVLPILAERGLFRPPPDGTLRQRLGLPYPTRQGPR</sequence>
<accession>A0ABV9VQY6</accession>
<reference evidence="9" key="1">
    <citation type="journal article" date="2019" name="Int. J. Syst. Evol. Microbiol.">
        <title>The Global Catalogue of Microorganisms (GCM) 10K type strain sequencing project: providing services to taxonomists for standard genome sequencing and annotation.</title>
        <authorList>
            <consortium name="The Broad Institute Genomics Platform"/>
            <consortium name="The Broad Institute Genome Sequencing Center for Infectious Disease"/>
            <person name="Wu L."/>
            <person name="Ma J."/>
        </authorList>
    </citation>
    <scope>NUCLEOTIDE SEQUENCE [LARGE SCALE GENOMIC DNA]</scope>
    <source>
        <strain evidence="9">CGMCC 4.7152</strain>
    </source>
</reference>
<dbReference type="Pfam" id="PF00296">
    <property type="entry name" value="Bac_luciferase"/>
    <property type="match status" value="1"/>
</dbReference>
<keyword evidence="3 8" id="KW-0560">Oxidoreductase</keyword>
<feature type="region of interest" description="Disordered" evidence="6">
    <location>
        <begin position="419"/>
        <end position="440"/>
    </location>
</feature>
<name>A0ABV9VQY6_9ACTN</name>
<comment type="similarity">
    <text evidence="5">Belongs to the NtaA/SnaA/DszA monooxygenase family.</text>
</comment>
<dbReference type="PANTHER" id="PTHR30011:SF16">
    <property type="entry name" value="C2H2 FINGER DOMAIN TRANSCRIPTION FACTOR (EUROFUNG)-RELATED"/>
    <property type="match status" value="1"/>
</dbReference>
<keyword evidence="4" id="KW-0503">Monooxygenase</keyword>
<comment type="caution">
    <text evidence="8">The sequence shown here is derived from an EMBL/GenBank/DDBJ whole genome shotgun (WGS) entry which is preliminary data.</text>
</comment>
<dbReference type="InterPro" id="IPR016215">
    <property type="entry name" value="NTA_MOA"/>
</dbReference>
<dbReference type="RefSeq" id="WP_380114452.1">
    <property type="nucleotide sequence ID" value="NZ_JBHSIU010000011.1"/>
</dbReference>
<dbReference type="PANTHER" id="PTHR30011">
    <property type="entry name" value="ALKANESULFONATE MONOOXYGENASE-RELATED"/>
    <property type="match status" value="1"/>
</dbReference>
<evidence type="ECO:0000256" key="4">
    <source>
        <dbReference type="ARBA" id="ARBA00023033"/>
    </source>
</evidence>
<dbReference type="PIRSF" id="PIRSF000337">
    <property type="entry name" value="NTA_MOA"/>
    <property type="match status" value="1"/>
</dbReference>
<keyword evidence="1" id="KW-0285">Flavoprotein</keyword>
<dbReference type="InterPro" id="IPR051260">
    <property type="entry name" value="Diverse_substr_monoxygenases"/>
</dbReference>
<dbReference type="GO" id="GO:0016491">
    <property type="term" value="F:oxidoreductase activity"/>
    <property type="evidence" value="ECO:0007669"/>
    <property type="project" value="UniProtKB-KW"/>
</dbReference>
<dbReference type="NCBIfam" id="TIGR03860">
    <property type="entry name" value="FMN_nitrolo"/>
    <property type="match status" value="1"/>
</dbReference>
<evidence type="ECO:0000256" key="1">
    <source>
        <dbReference type="ARBA" id="ARBA00022630"/>
    </source>
</evidence>
<dbReference type="Proteomes" id="UP001595912">
    <property type="component" value="Unassembled WGS sequence"/>
</dbReference>
<dbReference type="EMBL" id="JBHSIU010000011">
    <property type="protein sequence ID" value="MFC4998199.1"/>
    <property type="molecule type" value="Genomic_DNA"/>
</dbReference>
<proteinExistence type="inferred from homology"/>
<keyword evidence="2" id="KW-0288">FMN</keyword>
<evidence type="ECO:0000256" key="3">
    <source>
        <dbReference type="ARBA" id="ARBA00023002"/>
    </source>
</evidence>
<dbReference type="CDD" id="cd01095">
    <property type="entry name" value="Nitrilotriacetate_monoxgenase"/>
    <property type="match status" value="1"/>
</dbReference>
<protein>
    <submittedName>
        <fullName evidence="8">LLM class flavin-dependent oxidoreductase</fullName>
        <ecNumber evidence="8">1.-.-.-</ecNumber>
    </submittedName>
</protein>
<dbReference type="SUPFAM" id="SSF51679">
    <property type="entry name" value="Bacterial luciferase-like"/>
    <property type="match status" value="1"/>
</dbReference>
<dbReference type="Gene3D" id="3.20.20.30">
    <property type="entry name" value="Luciferase-like domain"/>
    <property type="match status" value="1"/>
</dbReference>